<dbReference type="Gene3D" id="3.40.50.300">
    <property type="entry name" value="P-loop containing nucleotide triphosphate hydrolases"/>
    <property type="match status" value="1"/>
</dbReference>
<organism evidence="4 5">
    <name type="scientific">Shewanella electrica</name>
    <dbReference type="NCBI Taxonomy" id="515560"/>
    <lineage>
        <taxon>Bacteria</taxon>
        <taxon>Pseudomonadati</taxon>
        <taxon>Pseudomonadota</taxon>
        <taxon>Gammaproteobacteria</taxon>
        <taxon>Alteromonadales</taxon>
        <taxon>Shewanellaceae</taxon>
        <taxon>Shewanella</taxon>
    </lineage>
</organism>
<dbReference type="InterPro" id="IPR050238">
    <property type="entry name" value="DNA_Rep/Repair_Clamp_Loader"/>
</dbReference>
<keyword evidence="2" id="KW-0239">DNA-directed DNA polymerase</keyword>
<dbReference type="RefSeq" id="WP_238896319.1">
    <property type="nucleotide sequence ID" value="NZ_JAKOGG010000006.1"/>
</dbReference>
<evidence type="ECO:0000313" key="4">
    <source>
        <dbReference type="EMBL" id="MCS4556918.1"/>
    </source>
</evidence>
<keyword evidence="5" id="KW-1185">Reference proteome</keyword>
<dbReference type="PANTHER" id="PTHR11669">
    <property type="entry name" value="REPLICATION FACTOR C / DNA POLYMERASE III GAMMA-TAU SUBUNIT"/>
    <property type="match status" value="1"/>
</dbReference>
<comment type="caution">
    <text evidence="4">The sequence shown here is derived from an EMBL/GenBank/DDBJ whole genome shotgun (WGS) entry which is preliminary data.</text>
</comment>
<evidence type="ECO:0000313" key="5">
    <source>
        <dbReference type="Proteomes" id="UP001201549"/>
    </source>
</evidence>
<keyword evidence="4" id="KW-0808">Transferase</keyword>
<dbReference type="Proteomes" id="UP001201549">
    <property type="component" value="Unassembled WGS sequence"/>
</dbReference>
<dbReference type="InterPro" id="IPR027417">
    <property type="entry name" value="P-loop_NTPase"/>
</dbReference>
<proteinExistence type="predicted"/>
<keyword evidence="4" id="KW-0548">Nucleotidyltransferase</keyword>
<evidence type="ECO:0000256" key="2">
    <source>
        <dbReference type="ARBA" id="ARBA00022932"/>
    </source>
</evidence>
<dbReference type="InterPro" id="IPR004622">
    <property type="entry name" value="DNA_pol_HolB"/>
</dbReference>
<dbReference type="NCBIfam" id="TIGR00678">
    <property type="entry name" value="holB"/>
    <property type="match status" value="1"/>
</dbReference>
<dbReference type="SUPFAM" id="SSF52540">
    <property type="entry name" value="P-loop containing nucleoside triphosphate hydrolases"/>
    <property type="match status" value="1"/>
</dbReference>
<accession>A0ABT2FKR6</accession>
<protein>
    <recommendedName>
        <fullName evidence="1">DNA-directed DNA polymerase</fullName>
        <ecNumber evidence="1">2.7.7.7</ecNumber>
    </recommendedName>
</protein>
<dbReference type="GO" id="GO:0003887">
    <property type="term" value="F:DNA-directed DNA polymerase activity"/>
    <property type="evidence" value="ECO:0007669"/>
    <property type="project" value="UniProtKB-EC"/>
</dbReference>
<reference evidence="5" key="1">
    <citation type="submission" date="2023-07" db="EMBL/GenBank/DDBJ databases">
        <title>Shewanella mangrovi sp. nov., an acetaldehyde- degrading bacterium isolated from mangrove sediment.</title>
        <authorList>
            <person name="Liu Y."/>
        </authorList>
    </citation>
    <scope>NUCLEOTIDE SEQUENCE [LARGE SCALE GENOMIC DNA]</scope>
    <source>
        <strain evidence="5">C32</strain>
    </source>
</reference>
<gene>
    <name evidence="4" type="primary">holB</name>
    <name evidence="4" type="ORF">L9G74_10735</name>
</gene>
<evidence type="ECO:0000256" key="3">
    <source>
        <dbReference type="ARBA" id="ARBA00049244"/>
    </source>
</evidence>
<dbReference type="EC" id="2.7.7.7" evidence="1"/>
<dbReference type="PANTHER" id="PTHR11669:SF8">
    <property type="entry name" value="DNA POLYMERASE III SUBUNIT DELTA"/>
    <property type="match status" value="1"/>
</dbReference>
<sequence length="300" mass="33051">MSQLPWLQPALQQFRQQQQAGRLAHALLLPLTVGDGGLLLAEQFVALTLCEQHSACGMCRSCKLLQAGNHPDVHWLKADGNQIKVEQVRELCQSLTATAQQGGYRVAVIEQSERMNTAAANALLKTLEEPGRNTLLILQTDISSSLLPTITSRCQRVAAPTPTAAQVQQWLAPQTLTDDVLAWALPVLGGALALRDALQSDRFAELAKLKDAIEQSFISGHVDPQLADIKEDSIFDALSLSYRVLLQQMRAGNKDAFVMSAIAALAERIMRDSQQLRRMPTVNYLALIQSYVLDYNRLKN</sequence>
<dbReference type="EMBL" id="JAKOGG010000006">
    <property type="protein sequence ID" value="MCS4556918.1"/>
    <property type="molecule type" value="Genomic_DNA"/>
</dbReference>
<dbReference type="Pfam" id="PF13177">
    <property type="entry name" value="DNA_pol3_delta2"/>
    <property type="match status" value="1"/>
</dbReference>
<name>A0ABT2FKR6_9GAMM</name>
<comment type="catalytic activity">
    <reaction evidence="3">
        <text>DNA(n) + a 2'-deoxyribonucleoside 5'-triphosphate = DNA(n+1) + diphosphate</text>
        <dbReference type="Rhea" id="RHEA:22508"/>
        <dbReference type="Rhea" id="RHEA-COMP:17339"/>
        <dbReference type="Rhea" id="RHEA-COMP:17340"/>
        <dbReference type="ChEBI" id="CHEBI:33019"/>
        <dbReference type="ChEBI" id="CHEBI:61560"/>
        <dbReference type="ChEBI" id="CHEBI:173112"/>
        <dbReference type="EC" id="2.7.7.7"/>
    </reaction>
</comment>
<evidence type="ECO:0000256" key="1">
    <source>
        <dbReference type="ARBA" id="ARBA00012417"/>
    </source>
</evidence>